<comment type="caution">
    <text evidence="1">The sequence shown here is derived from an EMBL/GenBank/DDBJ whole genome shotgun (WGS) entry which is preliminary data.</text>
</comment>
<name>A0ACB8K9A8_CITSI</name>
<organism evidence="1 2">
    <name type="scientific">Citrus sinensis</name>
    <name type="common">Sweet orange</name>
    <name type="synonym">Citrus aurantium var. sinensis</name>
    <dbReference type="NCBI Taxonomy" id="2711"/>
    <lineage>
        <taxon>Eukaryota</taxon>
        <taxon>Viridiplantae</taxon>
        <taxon>Streptophyta</taxon>
        <taxon>Embryophyta</taxon>
        <taxon>Tracheophyta</taxon>
        <taxon>Spermatophyta</taxon>
        <taxon>Magnoliopsida</taxon>
        <taxon>eudicotyledons</taxon>
        <taxon>Gunneridae</taxon>
        <taxon>Pentapetalae</taxon>
        <taxon>rosids</taxon>
        <taxon>malvids</taxon>
        <taxon>Sapindales</taxon>
        <taxon>Rutaceae</taxon>
        <taxon>Aurantioideae</taxon>
        <taxon>Citrus</taxon>
    </lineage>
</organism>
<evidence type="ECO:0000313" key="2">
    <source>
        <dbReference type="Proteomes" id="UP000829398"/>
    </source>
</evidence>
<accession>A0ACB8K9A8</accession>
<proteinExistence type="predicted"/>
<reference evidence="2" key="1">
    <citation type="journal article" date="2023" name="Hortic. Res.">
        <title>A chromosome-level phased genome enabling allele-level studies in sweet orange: a case study on citrus Huanglongbing tolerance.</title>
        <authorList>
            <person name="Wu B."/>
            <person name="Yu Q."/>
            <person name="Deng Z."/>
            <person name="Duan Y."/>
            <person name="Luo F."/>
            <person name="Gmitter F. Jr."/>
        </authorList>
    </citation>
    <scope>NUCLEOTIDE SEQUENCE [LARGE SCALE GENOMIC DNA]</scope>
    <source>
        <strain evidence="2">cv. Valencia</strain>
    </source>
</reference>
<dbReference type="Proteomes" id="UP000829398">
    <property type="component" value="Chromosome 5"/>
</dbReference>
<evidence type="ECO:0000313" key="1">
    <source>
        <dbReference type="EMBL" id="KAH9750988.1"/>
    </source>
</evidence>
<keyword evidence="2" id="KW-1185">Reference proteome</keyword>
<dbReference type="EMBL" id="CM039174">
    <property type="protein sequence ID" value="KAH9750988.1"/>
    <property type="molecule type" value="Genomic_DNA"/>
</dbReference>
<gene>
    <name evidence="1" type="ORF">KPL71_014099</name>
</gene>
<sequence>MEEEINFLYKNETLELVKRSANKRVVGCKWIFKVKEGLTGSEPKRFKARLLAKGYAQKEGVDFKEVFSLVVKHASIRVILPLIAVQDMELDQLDVRTAFLHGKLQEEILMSQPERYKDFE</sequence>
<protein>
    <submittedName>
        <fullName evidence="1">Uncharacterized protein</fullName>
    </submittedName>
</protein>